<keyword evidence="3" id="KW-0999">Mitochondrion inner membrane</keyword>
<dbReference type="GO" id="GO:0006120">
    <property type="term" value="P:mitochondrial electron transport, NADH to ubiquinone"/>
    <property type="evidence" value="ECO:0007669"/>
    <property type="project" value="InterPro"/>
</dbReference>
<keyword evidence="4" id="KW-1133">Transmembrane helix</keyword>
<dbReference type="GeneID" id="28983431"/>
<dbReference type="PANTHER" id="PTHR21382:SF1">
    <property type="entry name" value="NADH DEHYDROGENASE [UBIQUINONE] 1 ALPHA SUBCOMPLEX SUBUNIT 11"/>
    <property type="match status" value="1"/>
</dbReference>
<dbReference type="PANTHER" id="PTHR21382">
    <property type="entry name" value="NADH-UBIQUINONE OXIDOREDUCTASE SUBUNIT"/>
    <property type="match status" value="1"/>
</dbReference>
<comment type="subcellular location">
    <subcellularLocation>
        <location evidence="1">Mitochondrion inner membrane</location>
        <topology evidence="1">Multi-pass membrane protein</topology>
    </subcellularLocation>
</comment>
<evidence type="ECO:0000256" key="5">
    <source>
        <dbReference type="ARBA" id="ARBA00023128"/>
    </source>
</evidence>
<evidence type="ECO:0000256" key="1">
    <source>
        <dbReference type="ARBA" id="ARBA00004448"/>
    </source>
</evidence>
<evidence type="ECO:0000256" key="4">
    <source>
        <dbReference type="ARBA" id="ARBA00022989"/>
    </source>
</evidence>
<proteinExistence type="predicted"/>
<dbReference type="EMBL" id="KQ087196">
    <property type="protein sequence ID" value="KLT43294.1"/>
    <property type="molecule type" value="Genomic_DNA"/>
</dbReference>
<dbReference type="Proteomes" id="UP000053611">
    <property type="component" value="Unassembled WGS sequence"/>
</dbReference>
<evidence type="ECO:0000256" key="6">
    <source>
        <dbReference type="ARBA" id="ARBA00023136"/>
    </source>
</evidence>
<evidence type="ECO:0000313" key="7">
    <source>
        <dbReference type="EMBL" id="KLT43294.1"/>
    </source>
</evidence>
<dbReference type="GO" id="GO:0005743">
    <property type="term" value="C:mitochondrial inner membrane"/>
    <property type="evidence" value="ECO:0007669"/>
    <property type="project" value="UniProtKB-SubCell"/>
</dbReference>
<keyword evidence="6" id="KW-0472">Membrane</keyword>
<keyword evidence="8" id="KW-1185">Reference proteome</keyword>
<keyword evidence="5" id="KW-0496">Mitochondrion</keyword>
<dbReference type="Pfam" id="PF02466">
    <property type="entry name" value="Tim17"/>
    <property type="match status" value="1"/>
</dbReference>
<dbReference type="RefSeq" id="XP_018279785.1">
    <property type="nucleotide sequence ID" value="XM_018422828.1"/>
</dbReference>
<evidence type="ECO:0000256" key="2">
    <source>
        <dbReference type="ARBA" id="ARBA00022692"/>
    </source>
</evidence>
<organism evidence="7 8">
    <name type="scientific">Cutaneotrichosporon oleaginosum</name>
    <dbReference type="NCBI Taxonomy" id="879819"/>
    <lineage>
        <taxon>Eukaryota</taxon>
        <taxon>Fungi</taxon>
        <taxon>Dikarya</taxon>
        <taxon>Basidiomycota</taxon>
        <taxon>Agaricomycotina</taxon>
        <taxon>Tremellomycetes</taxon>
        <taxon>Trichosporonales</taxon>
        <taxon>Trichosporonaceae</taxon>
        <taxon>Cutaneotrichosporon</taxon>
    </lineage>
</organism>
<reference evidence="7 8" key="1">
    <citation type="submission" date="2015-03" db="EMBL/GenBank/DDBJ databases">
        <title>Genomics and transcriptomics of the oil-accumulating basidiomycete yeast T. oleaginosus allow insights into substrate utilization and the diverse evolutionary trajectories of mating systems in fungi.</title>
        <authorList>
            <consortium name="DOE Joint Genome Institute"/>
            <person name="Kourist R."/>
            <person name="Kracht O."/>
            <person name="Bracharz F."/>
            <person name="Lipzen A."/>
            <person name="Nolan M."/>
            <person name="Ohm R."/>
            <person name="Grigoriev I."/>
            <person name="Sun S."/>
            <person name="Heitman J."/>
            <person name="Bruck T."/>
            <person name="Nowrousian M."/>
        </authorList>
    </citation>
    <scope>NUCLEOTIDE SEQUENCE [LARGE SCALE GENOMIC DNA]</scope>
    <source>
        <strain evidence="7 8">IBC0246</strain>
    </source>
</reference>
<protein>
    <submittedName>
        <fullName evidence="7">Uncharacterized protein</fullName>
    </submittedName>
</protein>
<keyword evidence="2" id="KW-0812">Transmembrane</keyword>
<dbReference type="OrthoDB" id="1913277at2759"/>
<dbReference type="InterPro" id="IPR039205">
    <property type="entry name" value="NDUFA11"/>
</dbReference>
<dbReference type="GO" id="GO:0045271">
    <property type="term" value="C:respiratory chain complex I"/>
    <property type="evidence" value="ECO:0007669"/>
    <property type="project" value="InterPro"/>
</dbReference>
<evidence type="ECO:0000256" key="3">
    <source>
        <dbReference type="ARBA" id="ARBA00022792"/>
    </source>
</evidence>
<accession>A0A0J1B6E0</accession>
<sequence>MAPTSHPLLPPLSGSSKALFFNSPNESHMFHEHPTLQTAIRVTLESAGAGLLVSAVQNALDKHDRGAMGIFTRTGGTIGLFAAMGFSFSFVSDYVANTRQTDDPLNGAAGGCAAGFVAGLKRGSLPVAVGACAGMATLIGTFQAAGNNLTGGHGNESRPEREERRLRFFKHPKPLTEEA</sequence>
<gene>
    <name evidence="7" type="ORF">CC85DRAFT_284640</name>
</gene>
<dbReference type="AlphaFoldDB" id="A0A0J1B6E0"/>
<name>A0A0J1B6E0_9TREE</name>
<dbReference type="STRING" id="879819.A0A0J1B6E0"/>
<evidence type="ECO:0000313" key="8">
    <source>
        <dbReference type="Proteomes" id="UP000053611"/>
    </source>
</evidence>